<comment type="caution">
    <text evidence="9">The sequence shown here is derived from an EMBL/GenBank/DDBJ whole genome shotgun (WGS) entry which is preliminary data.</text>
</comment>
<organism evidence="9 10">
    <name type="scientific">Trichosporon asahii var. asahii (strain ATCC 90039 / CBS 2479 / JCM 2466 / KCTC 7840 / NBRC 103889/ NCYC 2677 / UAMH 7654)</name>
    <name type="common">Yeast</name>
    <dbReference type="NCBI Taxonomy" id="1186058"/>
    <lineage>
        <taxon>Eukaryota</taxon>
        <taxon>Fungi</taxon>
        <taxon>Dikarya</taxon>
        <taxon>Basidiomycota</taxon>
        <taxon>Agaricomycotina</taxon>
        <taxon>Tremellomycetes</taxon>
        <taxon>Trichosporonales</taxon>
        <taxon>Trichosporonaceae</taxon>
        <taxon>Trichosporon</taxon>
    </lineage>
</organism>
<dbReference type="OrthoDB" id="272977at2759"/>
<evidence type="ECO:0000259" key="8">
    <source>
        <dbReference type="Pfam" id="PF20652"/>
    </source>
</evidence>
<evidence type="ECO:0000256" key="5">
    <source>
        <dbReference type="SAM" id="Coils"/>
    </source>
</evidence>
<feature type="region of interest" description="Disordered" evidence="6">
    <location>
        <begin position="181"/>
        <end position="249"/>
    </location>
</feature>
<feature type="compositionally biased region" description="Low complexity" evidence="6">
    <location>
        <begin position="191"/>
        <end position="203"/>
    </location>
</feature>
<dbReference type="PANTHER" id="PTHR14146">
    <property type="entry name" value="EXOCYST COMPLEX COMPONENT 4"/>
    <property type="match status" value="1"/>
</dbReference>
<protein>
    <recommendedName>
        <fullName evidence="4">Exocyst complex component Sec8</fullName>
    </recommendedName>
</protein>
<dbReference type="InterPro" id="IPR007191">
    <property type="entry name" value="Sec8_exocyst_N"/>
</dbReference>
<evidence type="ECO:0000313" key="10">
    <source>
        <dbReference type="Proteomes" id="UP000002748"/>
    </source>
</evidence>
<feature type="domain" description="Exocyst complex component Sec8 middle helical bundle" evidence="8">
    <location>
        <begin position="562"/>
        <end position="845"/>
    </location>
</feature>
<comment type="function">
    <text evidence="4">Component of the exocyst complex involved in the docking of exocytic vesicles with fusion sites on the plasma membrane.</text>
</comment>
<feature type="domain" description="Exocyst complex component Sec8 N-terminal" evidence="7">
    <location>
        <begin position="265"/>
        <end position="407"/>
    </location>
</feature>
<feature type="compositionally biased region" description="Polar residues" evidence="6">
    <location>
        <begin position="1"/>
        <end position="20"/>
    </location>
</feature>
<evidence type="ECO:0000256" key="4">
    <source>
        <dbReference type="RuleBase" id="RU367079"/>
    </source>
</evidence>
<feature type="compositionally biased region" description="Basic and acidic residues" evidence="6">
    <location>
        <begin position="219"/>
        <end position="230"/>
    </location>
</feature>
<keyword evidence="1 4" id="KW-0813">Transport</keyword>
<keyword evidence="2 4" id="KW-0268">Exocytosis</keyword>
<dbReference type="GO" id="GO:0000145">
    <property type="term" value="C:exocyst"/>
    <property type="evidence" value="ECO:0007669"/>
    <property type="project" value="UniProtKB-UniRule"/>
</dbReference>
<evidence type="ECO:0000259" key="7">
    <source>
        <dbReference type="Pfam" id="PF04048"/>
    </source>
</evidence>
<keyword evidence="5" id="KW-0175">Coiled coil</keyword>
<name>J5SQX6_TRIAS</name>
<reference evidence="9 10" key="1">
    <citation type="journal article" date="2012" name="Eukaryot. Cell">
        <title>Draft genome sequence of CBS 2479, the standard type strain of Trichosporon asahii.</title>
        <authorList>
            <person name="Yang R.Y."/>
            <person name="Li H.T."/>
            <person name="Zhu H."/>
            <person name="Zhou G.P."/>
            <person name="Wang M."/>
            <person name="Wang L."/>
        </authorList>
    </citation>
    <scope>NUCLEOTIDE SEQUENCE [LARGE SCALE GENOMIC DNA]</scope>
    <source>
        <strain evidence="10">ATCC 90039 / CBS 2479 / JCM 2466 / KCTC 7840 / NCYC 2677 / UAMH 7654</strain>
    </source>
</reference>
<dbReference type="GO" id="GO:0006893">
    <property type="term" value="P:Golgi to plasma membrane transport"/>
    <property type="evidence" value="ECO:0007669"/>
    <property type="project" value="TreeGrafter"/>
</dbReference>
<sequence>MQRNNALGSRFNISSPQANDGLNLMGGMSDGPYPSLRPPGQSWSGAGGSDPRSSPSPSPSNASLPPARSPARRYGDIPPPAASPPSVRANGNGYGGLGHSRMPSDASTGPSRPARSQRRMEGNAPPPSRPHLLAPIRTNNLGRPDSQEMPSPISPEIPVVGTPMAEGEDPFAMDRLQRTQARKATLQTPNAALHAPSPASAALTPEERMRKAVAAFASNRKESHDSDQKAPVRRPPRRRGTTVSRPKDESWDDFYMGGGKFAEVDSVMKVIRKEWPFIMGAEFSPSTLALSLLSQQPSQTLGPHPDLYHFQDVHNGLSNALQKAVRGHFQTFAASLPTHANFVSTLDRAQDQVKSSREALKQAKEGLAGKSKAELASVRARERMVREMLQVVDQIDELKQAPEQLETWIAEKKFLQAALLLVKSMKGINRESLQEIGALPDLRQYFQSQHNTLSDILIEELHNHLYLKSFNSESRWKAYSPGQTTVPVIDAHDDQPTAPDADHSRFSQFLSHLAVKPNHIPNLDEVTANGITQNRVSLNMSRAPSMTSITSVGGTVDTSGGETDSFNYMETLLEALAALGRLGSALDIMVQRVPSEIHQIVDSTMEEVEERIEQRASDLTTMLRPTTMLLADKNDLGSMPLFDNDTLRVVVSLDATGPPENAIVLRDLFWTLYSKLAAVMEGHRAVYEVARWIASRRDFKDTTKADLNLNVPVLEIWRPVQQEVRTLLQAYLSDDSQGSALKNSALPSINEILREGRLVRDKQKDLFRFGDSDARAVNGEIKEIDDSLKQTLRASVPGLVNLQAGDTGNVLGAVSGADERYSTSGKIRTLIPPNPFNVTVLFQPTISFIKRATDIVPSGFEDEMSQFGTVLEEFVENVFIPQLDEKVTASFQHAVTGYDAYQIDRRPIFGLEKPPLKSTVRVLALIQSLCAMLHESPFHRENYSRLVVGVIGQYYQQVNQHFKEVVTISRREDGSPKIGLPADWALNGDLDVVLNQIRTIAPEDVREMDRLEQQEARVEMRLCGDTPPVESQLLNSSRKLEALAHVAQSVRWFMNSLLNLQELVDDDDIDKPSLQPQEGAPKLPLTRAMAQRFESIVQFYEQLVSMTLNTLHLEVRCRVLCNLSATLRRNDYRLESEALEPDPDVVDLNATLLEMDSIASKTLSLQDHRFMFKGLGNLIDNIFIQSARQLKHINGAGARKIRRNILSLQQTLRGINTTDVVLKSIEYWDLYELGPKQMLESIGSKPDFGFDDYNAMLSLQCQENGLDLNSHLIDLHALAMDIEDWEMV</sequence>
<evidence type="ECO:0000313" key="9">
    <source>
        <dbReference type="EMBL" id="EJT47036.1"/>
    </source>
</evidence>
<feature type="coiled-coil region" evidence="5">
    <location>
        <begin position="346"/>
        <end position="401"/>
    </location>
</feature>
<comment type="similarity">
    <text evidence="4">Belongs to the SEC8 family.</text>
</comment>
<dbReference type="RefSeq" id="XP_014178131.1">
    <property type="nucleotide sequence ID" value="XM_014322656.1"/>
</dbReference>
<proteinExistence type="inferred from homology"/>
<keyword evidence="3 4" id="KW-0653">Protein transport</keyword>
<dbReference type="GO" id="GO:0006904">
    <property type="term" value="P:vesicle docking involved in exocytosis"/>
    <property type="evidence" value="ECO:0007669"/>
    <property type="project" value="InterPro"/>
</dbReference>
<gene>
    <name evidence="9" type="ORF">A1Q1_04279</name>
</gene>
<dbReference type="EMBL" id="ALBS01000266">
    <property type="protein sequence ID" value="EJT47036.1"/>
    <property type="molecule type" value="Genomic_DNA"/>
</dbReference>
<feature type="region of interest" description="Disordered" evidence="6">
    <location>
        <begin position="1"/>
        <end position="167"/>
    </location>
</feature>
<dbReference type="GO" id="GO:0090522">
    <property type="term" value="P:vesicle tethering involved in exocytosis"/>
    <property type="evidence" value="ECO:0007669"/>
    <property type="project" value="UniProtKB-UniRule"/>
</dbReference>
<dbReference type="VEuPathDB" id="FungiDB:A1Q1_04279"/>
<evidence type="ECO:0000256" key="1">
    <source>
        <dbReference type="ARBA" id="ARBA00022448"/>
    </source>
</evidence>
<evidence type="ECO:0000256" key="3">
    <source>
        <dbReference type="ARBA" id="ARBA00022927"/>
    </source>
</evidence>
<dbReference type="InterPro" id="IPR039682">
    <property type="entry name" value="Sec8/EXOC4"/>
</dbReference>
<accession>J5SQX6</accession>
<feature type="compositionally biased region" description="Basic residues" evidence="6">
    <location>
        <begin position="231"/>
        <end position="240"/>
    </location>
</feature>
<dbReference type="PANTHER" id="PTHR14146:SF0">
    <property type="entry name" value="EXOCYST COMPLEX COMPONENT 4"/>
    <property type="match status" value="1"/>
</dbReference>
<dbReference type="GO" id="GO:0015031">
    <property type="term" value="P:protein transport"/>
    <property type="evidence" value="ECO:0007669"/>
    <property type="project" value="UniProtKB-KW"/>
</dbReference>
<dbReference type="KEGG" id="tasa:A1Q1_04279"/>
<dbReference type="Pfam" id="PF20652">
    <property type="entry name" value="Sec8_C"/>
    <property type="match status" value="1"/>
</dbReference>
<evidence type="ECO:0000256" key="6">
    <source>
        <dbReference type="SAM" id="MobiDB-lite"/>
    </source>
</evidence>
<dbReference type="Pfam" id="PF04048">
    <property type="entry name" value="Sec8_N"/>
    <property type="match status" value="1"/>
</dbReference>
<dbReference type="GeneID" id="25987792"/>
<evidence type="ECO:0000256" key="2">
    <source>
        <dbReference type="ARBA" id="ARBA00022483"/>
    </source>
</evidence>
<dbReference type="HOGENOM" id="CLU_004025_1_0_1"/>
<dbReference type="GO" id="GO:0006612">
    <property type="term" value="P:protein targeting to membrane"/>
    <property type="evidence" value="ECO:0007669"/>
    <property type="project" value="UniProtKB-UniRule"/>
</dbReference>
<feature type="compositionally biased region" description="Low complexity" evidence="6">
    <location>
        <begin position="49"/>
        <end position="66"/>
    </location>
</feature>
<dbReference type="InterPro" id="IPR048630">
    <property type="entry name" value="Sec8_M"/>
</dbReference>
<dbReference type="Proteomes" id="UP000002748">
    <property type="component" value="Unassembled WGS sequence"/>
</dbReference>